<keyword evidence="1" id="KW-0812">Transmembrane</keyword>
<feature type="transmembrane region" description="Helical" evidence="1">
    <location>
        <begin position="60"/>
        <end position="78"/>
    </location>
</feature>
<evidence type="ECO:0000313" key="3">
    <source>
        <dbReference type="Proteomes" id="UP000008068"/>
    </source>
</evidence>
<dbReference type="eggNOG" id="ENOG502TKJK">
    <property type="taxonomic scope" value="Eukaryota"/>
</dbReference>
<feature type="transmembrane region" description="Helical" evidence="1">
    <location>
        <begin position="28"/>
        <end position="48"/>
    </location>
</feature>
<keyword evidence="1" id="KW-1133">Transmembrane helix</keyword>
<dbReference type="Proteomes" id="UP000008068">
    <property type="component" value="Unassembled WGS sequence"/>
</dbReference>
<reference evidence="3" key="1">
    <citation type="submission" date="2011-07" db="EMBL/GenBank/DDBJ databases">
        <authorList>
            <consortium name="Caenorhabditis brenneri Sequencing and Analysis Consortium"/>
            <person name="Wilson R.K."/>
        </authorList>
    </citation>
    <scope>NUCLEOTIDE SEQUENCE [LARGE SCALE GENOMIC DNA]</scope>
    <source>
        <strain evidence="3">PB2801</strain>
    </source>
</reference>
<organism evidence="3">
    <name type="scientific">Caenorhabditis brenneri</name>
    <name type="common">Nematode worm</name>
    <dbReference type="NCBI Taxonomy" id="135651"/>
    <lineage>
        <taxon>Eukaryota</taxon>
        <taxon>Metazoa</taxon>
        <taxon>Ecdysozoa</taxon>
        <taxon>Nematoda</taxon>
        <taxon>Chromadorea</taxon>
        <taxon>Rhabditida</taxon>
        <taxon>Rhabditina</taxon>
        <taxon>Rhabditomorpha</taxon>
        <taxon>Rhabditoidea</taxon>
        <taxon>Rhabditidae</taxon>
        <taxon>Peloderinae</taxon>
        <taxon>Caenorhabditis</taxon>
    </lineage>
</organism>
<dbReference type="EMBL" id="GL379828">
    <property type="protein sequence ID" value="EGT50284.1"/>
    <property type="molecule type" value="Genomic_DNA"/>
</dbReference>
<sequence length="79" mass="8916">MSAQLCKINQAVLLFQAFIAESSKEVDLFATVLVSFWFCVMHVLNAISNQPLISLEVTRSLGVISIVFVFLRILDLFYC</sequence>
<evidence type="ECO:0000256" key="1">
    <source>
        <dbReference type="SAM" id="Phobius"/>
    </source>
</evidence>
<evidence type="ECO:0000313" key="2">
    <source>
        <dbReference type="EMBL" id="EGT50284.1"/>
    </source>
</evidence>
<keyword evidence="3" id="KW-1185">Reference proteome</keyword>
<dbReference type="OMA" id="ITAYFCA"/>
<dbReference type="HOGENOM" id="CLU_196242_0_0_1"/>
<protein>
    <submittedName>
        <fullName evidence="2">Uncharacterized protein</fullName>
    </submittedName>
</protein>
<accession>G0N1U9</accession>
<dbReference type="InParanoid" id="G0N1U9"/>
<name>G0N1U9_CAEBE</name>
<dbReference type="OrthoDB" id="10425593at2759"/>
<proteinExistence type="predicted"/>
<keyword evidence="1" id="KW-0472">Membrane</keyword>
<gene>
    <name evidence="2" type="ORF">CAEBREN_09740</name>
</gene>
<dbReference type="AlphaFoldDB" id="G0N1U9"/>